<evidence type="ECO:0000313" key="2">
    <source>
        <dbReference type="Proteomes" id="UP001239111"/>
    </source>
</evidence>
<keyword evidence="2" id="KW-1185">Reference proteome</keyword>
<reference evidence="1" key="1">
    <citation type="submission" date="2023-04" db="EMBL/GenBank/DDBJ databases">
        <title>A chromosome-level genome assembly of the parasitoid wasp Eretmocerus hayati.</title>
        <authorList>
            <person name="Zhong Y."/>
            <person name="Liu S."/>
            <person name="Liu Y."/>
        </authorList>
    </citation>
    <scope>NUCLEOTIDE SEQUENCE</scope>
    <source>
        <strain evidence="1">ZJU_SS_LIU_2023</strain>
    </source>
</reference>
<feature type="non-terminal residue" evidence="1">
    <location>
        <position position="1739"/>
    </location>
</feature>
<evidence type="ECO:0000313" key="1">
    <source>
        <dbReference type="EMBL" id="KAJ8672687.1"/>
    </source>
</evidence>
<dbReference type="Proteomes" id="UP001239111">
    <property type="component" value="Chromosome 3"/>
</dbReference>
<sequence>MQKLLSVLFLLGLFYAEASNDPTCSELQFKCKNGRCISKFFRCDHEDDCADNSDELDCGKPLPSFADVCKPGEFQCEDRFHCIPHEEFCDNKQDCIDGSDEKDDCYLNKTCTEFKCDNGRCVSTKWVCDGTDDCRDNSDEKNCDKEPISPANCNNTIGRYLCANKRCISLELACNGKNDCGDDSDENYAECTKARSACSSTGNSTQSCQHTCSATPKGAKCSCRIGYRLQSDGKCEDVDECSETFGLCAQSCRNQPGSYYCMCEPGYKLMSDGKSCKAENGEALMVYASKTSIRGYYLESNVTFPIAEDLQHVVGVSLDSSHVYWSDIQLGDEAIYRSLDDGSKREVIVTAGLGCPEDISVDWITGNIYFTDSMYKHVGVCDKDGNFCTVIIKENTEKPRGIALLPSEGKIFWSDWGSSPHISVALMDGSNRAFMIQDQIGWPNGLTIDYPNKRLYWVDAKRKVIESIQLNGQDRRTVLHDVAKHPYSIAIFESQLYWSDWRTNSIHSCNKFTGKNFTTLVMKNETVYGIHIYHSTLKVRYQNPCITNPCSQLCLLAGNKTYTCACTLDKELTDDRHSCRDTVKRNHMAIAAGNAIIDYYHELLGRPKISSRVTSDRITALTYDSLTDSIIAADEMSKSIFRVNPHTSAINHIIPIVNEIVESIAFDYFGNNLYKSNTLEKKIEIHSFTTGEKTEFIYPDNPYDLVLVPQEGIMFVVFKAKDEIHIDKAQMNGLGSMIHIVERDLLGPRVSLAYDSETKRIYWADEGTGRIESTDLQGMNRQLFRTGLANPVSLAVLGGDIFWTSRSSNRLSWSDKSQITLGVKGLNLQVSGKSDILYLQIINGVYSGEKHVCSKNNGDCSHICLVTDSTKRLCACPSGYALNPDQKTCKQKTSCSKDEIQCIGSDKCIKTVQRCNEVHDCPNGEDEVGCTNKSSKCQPDEFACSSGECLKNIHRCDSVYDCGDHSDEEHCDNHTCSNDEFRCHDGKCISNFAVCNGINDCDDFSDEADCAGHACEEHSFKCTSGLCIPQNWECDGQVDCNDGSDEHDTCKHSECGDGMFGCKNGRCVDQILKCNGLDDCNDGSDELDCPDTSKFDALICTKSQMRCKNSTICIGESLRCNGQKDCPEGDDEKGCGRCGDEEFSCHNGKCITKDWTCDQVDDCGDNSDEQFCDPKQALPTTDQNRKNCTEGYFACRTGPCLPLDKICDGEDDCIDGSDEGGSCNQACESNTCDNVCHKTPAGPLCSCRTGYKLAADQKTCQDIDECQLNVCPQICTNRPGTFACSCFGGFMLKLNQITCKAIGPTVKMITATKDDIRMMSFPQLSDSTTILFHETGVEISGLDVDSRENTIYWSNEELGAINKLSIETKKRTTATSGIGKPKILAVDWITNNVYFFDDTEMPAIKACDVDKDKCAKIIHYKRTDQVTAIAIEPAKEYLFWSQVRWKVLEKHLSQIVRSDLMGADQQVIVSENAFVVSGLAIDHHRSILYWADNTGNSIESVDFDGHNRKTILAGPTKNPIGLNFYEDSLYWKVGSGDEQLGKRELFGDQRYSTLKIGSHNINKLFVISQVSRQPDVGIENKCKDKGCDHVCVIRKSQAVCLCGNGFLANGTTCDANSGDEDDEIRLLDGQRSSKPQEGTNSGPIVTREQKQDQPSGRSRFSTLIALALTLVSFALLYTVYFYLKKKKPGLFKRRDLSIHFQNPSFGGRNNTNTSTSTSSILMPGEHEYANPITEMANTR</sequence>
<proteinExistence type="predicted"/>
<accession>A0ACC2NQZ0</accession>
<protein>
    <submittedName>
        <fullName evidence="1">Uncharacterized protein</fullName>
    </submittedName>
</protein>
<comment type="caution">
    <text evidence="1">The sequence shown here is derived from an EMBL/GenBank/DDBJ whole genome shotgun (WGS) entry which is preliminary data.</text>
</comment>
<dbReference type="EMBL" id="CM056743">
    <property type="protein sequence ID" value="KAJ8672687.1"/>
    <property type="molecule type" value="Genomic_DNA"/>
</dbReference>
<gene>
    <name evidence="1" type="ORF">QAD02_003947</name>
</gene>
<organism evidence="1 2">
    <name type="scientific">Eretmocerus hayati</name>
    <dbReference type="NCBI Taxonomy" id="131215"/>
    <lineage>
        <taxon>Eukaryota</taxon>
        <taxon>Metazoa</taxon>
        <taxon>Ecdysozoa</taxon>
        <taxon>Arthropoda</taxon>
        <taxon>Hexapoda</taxon>
        <taxon>Insecta</taxon>
        <taxon>Pterygota</taxon>
        <taxon>Neoptera</taxon>
        <taxon>Endopterygota</taxon>
        <taxon>Hymenoptera</taxon>
        <taxon>Apocrita</taxon>
        <taxon>Proctotrupomorpha</taxon>
        <taxon>Chalcidoidea</taxon>
        <taxon>Aphelinidae</taxon>
        <taxon>Aphelininae</taxon>
        <taxon>Eretmocerus</taxon>
    </lineage>
</organism>
<name>A0ACC2NQZ0_9HYME</name>